<name>A3ZPA7_9BACT</name>
<proteinExistence type="predicted"/>
<evidence type="ECO:0000313" key="3">
    <source>
        <dbReference type="Proteomes" id="UP000004358"/>
    </source>
</evidence>
<dbReference type="PANTHER" id="PTHR43591:SF24">
    <property type="entry name" value="2-METHOXY-6-POLYPRENYL-1,4-BENZOQUINOL METHYLASE, MITOCHONDRIAL"/>
    <property type="match status" value="1"/>
</dbReference>
<feature type="domain" description="Methyltransferase type 11" evidence="1">
    <location>
        <begin position="59"/>
        <end position="154"/>
    </location>
</feature>
<dbReference type="InterPro" id="IPR029063">
    <property type="entry name" value="SAM-dependent_MTases_sf"/>
</dbReference>
<dbReference type="Proteomes" id="UP000004358">
    <property type="component" value="Unassembled WGS sequence"/>
</dbReference>
<organism evidence="2 3">
    <name type="scientific">Blastopirellula marina DSM 3645</name>
    <dbReference type="NCBI Taxonomy" id="314230"/>
    <lineage>
        <taxon>Bacteria</taxon>
        <taxon>Pseudomonadati</taxon>
        <taxon>Planctomycetota</taxon>
        <taxon>Planctomycetia</taxon>
        <taxon>Pirellulales</taxon>
        <taxon>Pirellulaceae</taxon>
        <taxon>Blastopirellula</taxon>
    </lineage>
</organism>
<dbReference type="GO" id="GO:0008757">
    <property type="term" value="F:S-adenosylmethionine-dependent methyltransferase activity"/>
    <property type="evidence" value="ECO:0007669"/>
    <property type="project" value="InterPro"/>
</dbReference>
<keyword evidence="2" id="KW-0808">Transferase</keyword>
<dbReference type="eggNOG" id="COG2226">
    <property type="taxonomic scope" value="Bacteria"/>
</dbReference>
<dbReference type="SUPFAM" id="SSF53335">
    <property type="entry name" value="S-adenosyl-L-methionine-dependent methyltransferases"/>
    <property type="match status" value="1"/>
</dbReference>
<dbReference type="GO" id="GO:0032259">
    <property type="term" value="P:methylation"/>
    <property type="evidence" value="ECO:0007669"/>
    <property type="project" value="UniProtKB-KW"/>
</dbReference>
<dbReference type="HOGENOM" id="CLU_1109733_0_0_0"/>
<gene>
    <name evidence="2" type="ORF">DSM3645_28427</name>
</gene>
<evidence type="ECO:0000313" key="2">
    <source>
        <dbReference type="EMBL" id="EAQ81585.1"/>
    </source>
</evidence>
<protein>
    <submittedName>
        <fullName evidence="2">Phosphatidylethanolamine N-methyltransferase</fullName>
    </submittedName>
</protein>
<evidence type="ECO:0000259" key="1">
    <source>
        <dbReference type="Pfam" id="PF08241"/>
    </source>
</evidence>
<keyword evidence="2" id="KW-0489">Methyltransferase</keyword>
<dbReference type="PANTHER" id="PTHR43591">
    <property type="entry name" value="METHYLTRANSFERASE"/>
    <property type="match status" value="1"/>
</dbReference>
<reference evidence="2 3" key="1">
    <citation type="submission" date="2006-02" db="EMBL/GenBank/DDBJ databases">
        <authorList>
            <person name="Amann R."/>
            <person name="Ferriera S."/>
            <person name="Johnson J."/>
            <person name="Kravitz S."/>
            <person name="Halpern A."/>
            <person name="Remington K."/>
            <person name="Beeson K."/>
            <person name="Tran B."/>
            <person name="Rogers Y.-H."/>
            <person name="Friedman R."/>
            <person name="Venter J.C."/>
        </authorList>
    </citation>
    <scope>NUCLEOTIDE SEQUENCE [LARGE SCALE GENOMIC DNA]</scope>
    <source>
        <strain evidence="2 3">DSM 3645</strain>
    </source>
</reference>
<sequence>MKNADELKQIFREGWRNADVVAHRVERFIDGEFGFEPSRRAWLEALSQATHKCDIRRALDMGTGPGTIAQIWAELGYETTGVDFSSTMLSAAQQAATRRGLSIELIEADAEYPPFEPESFDLVSSRALLFTLPHPGYAIARWTKLLRPGGILVLIGENSPTDPERIKRGFRPAPNWTPDDEYRSALHQMPLREHTDSFVRVLMEAVGIEEIRNIPMQSVIAARVEHDALDPPYGVLQGTPYIVAGRRAED</sequence>
<dbReference type="OrthoDB" id="253007at2"/>
<comment type="caution">
    <text evidence="2">The sequence shown here is derived from an EMBL/GenBank/DDBJ whole genome shotgun (WGS) entry which is preliminary data.</text>
</comment>
<dbReference type="Gene3D" id="3.40.50.150">
    <property type="entry name" value="Vaccinia Virus protein VP39"/>
    <property type="match status" value="1"/>
</dbReference>
<dbReference type="RefSeq" id="WP_002653576.1">
    <property type="nucleotide sequence ID" value="NZ_CH672376.1"/>
</dbReference>
<dbReference type="EMBL" id="AANZ01000004">
    <property type="protein sequence ID" value="EAQ81585.1"/>
    <property type="molecule type" value="Genomic_DNA"/>
</dbReference>
<dbReference type="STRING" id="314230.DSM3645_28427"/>
<accession>A3ZPA7</accession>
<dbReference type="CDD" id="cd02440">
    <property type="entry name" value="AdoMet_MTases"/>
    <property type="match status" value="1"/>
</dbReference>
<dbReference type="InterPro" id="IPR013216">
    <property type="entry name" value="Methyltransf_11"/>
</dbReference>
<dbReference type="Pfam" id="PF08241">
    <property type="entry name" value="Methyltransf_11"/>
    <property type="match status" value="1"/>
</dbReference>
<dbReference type="AlphaFoldDB" id="A3ZPA7"/>